<dbReference type="Proteomes" id="UP000702952">
    <property type="component" value="Unassembled WGS sequence"/>
</dbReference>
<accession>A0A9Q5DPC5</accession>
<proteinExistence type="predicted"/>
<organism evidence="1 2">
    <name type="scientific">Agrobacterium tumefaciens</name>
    <dbReference type="NCBI Taxonomy" id="358"/>
    <lineage>
        <taxon>Bacteria</taxon>
        <taxon>Pseudomonadati</taxon>
        <taxon>Pseudomonadota</taxon>
        <taxon>Alphaproteobacteria</taxon>
        <taxon>Hyphomicrobiales</taxon>
        <taxon>Rhizobiaceae</taxon>
        <taxon>Rhizobium/Agrobacterium group</taxon>
        <taxon>Agrobacterium</taxon>
        <taxon>Agrobacterium tumefaciens complex</taxon>
    </lineage>
</organism>
<comment type="caution">
    <text evidence="1">The sequence shown here is derived from an EMBL/GenBank/DDBJ whole genome shotgun (WGS) entry which is preliminary data.</text>
</comment>
<dbReference type="EMBL" id="JAAMAY010000039">
    <property type="protein sequence ID" value="NTC31631.1"/>
    <property type="molecule type" value="Genomic_DNA"/>
</dbReference>
<sequence length="62" mass="6974">MQIKTKDDNELVDVMSDAMLRVGEGCTVTALREWFTSAEITRCGPAAINRAYDKRVLERRAA</sequence>
<reference evidence="1" key="1">
    <citation type="journal article" date="2020" name="Science">
        <title>Unexpected conservation and global transmission of agrobacterial virulence plasmids.</title>
        <authorList>
            <person name="Weisberg A.J."/>
            <person name="Davis E.W. 2nd"/>
            <person name="Tabima J."/>
            <person name="Belcher M.S."/>
            <person name="Miller M."/>
            <person name="Kuo C.H."/>
            <person name="Loper J.E."/>
            <person name="Grunwald N.J."/>
            <person name="Putnam M.L."/>
            <person name="Chang J.H."/>
        </authorList>
    </citation>
    <scope>NUCLEOTIDE SEQUENCE</scope>
    <source>
        <strain evidence="1">17-1853-1a</strain>
    </source>
</reference>
<protein>
    <submittedName>
        <fullName evidence="1">Uncharacterized protein</fullName>
    </submittedName>
</protein>
<evidence type="ECO:0000313" key="1">
    <source>
        <dbReference type="EMBL" id="NTC31631.1"/>
    </source>
</evidence>
<dbReference type="AlphaFoldDB" id="A0A9Q5DPC5"/>
<evidence type="ECO:0000313" key="2">
    <source>
        <dbReference type="Proteomes" id="UP000702952"/>
    </source>
</evidence>
<gene>
    <name evidence="1" type="ORF">G6M46_26210</name>
</gene>
<name>A0A9Q5DPC5_AGRTU</name>
<dbReference type="RefSeq" id="WP_060642413.1">
    <property type="nucleotide sequence ID" value="NZ_CP123838.1"/>
</dbReference>